<dbReference type="PANTHER" id="PTHR24379:SF121">
    <property type="entry name" value="C2H2-TYPE DOMAIN-CONTAINING PROTEIN"/>
    <property type="match status" value="1"/>
</dbReference>
<dbReference type="InterPro" id="IPR013087">
    <property type="entry name" value="Znf_C2H2_type"/>
</dbReference>
<proteinExistence type="predicted"/>
<dbReference type="STRING" id="144197.ENSSPAP00000028555"/>
<evidence type="ECO:0000256" key="6">
    <source>
        <dbReference type="SAM" id="MobiDB-lite"/>
    </source>
</evidence>
<name>A0A3B5B654_9TELE</name>
<dbReference type="SUPFAM" id="SSF57667">
    <property type="entry name" value="beta-beta-alpha zinc fingers"/>
    <property type="match status" value="2"/>
</dbReference>
<evidence type="ECO:0000256" key="5">
    <source>
        <dbReference type="PROSITE-ProRule" id="PRU00042"/>
    </source>
</evidence>
<feature type="compositionally biased region" description="Acidic residues" evidence="6">
    <location>
        <begin position="1"/>
        <end position="11"/>
    </location>
</feature>
<dbReference type="GO" id="GO:0008270">
    <property type="term" value="F:zinc ion binding"/>
    <property type="evidence" value="ECO:0007669"/>
    <property type="project" value="UniProtKB-KW"/>
</dbReference>
<evidence type="ECO:0000256" key="2">
    <source>
        <dbReference type="ARBA" id="ARBA00022737"/>
    </source>
</evidence>
<evidence type="ECO:0000256" key="1">
    <source>
        <dbReference type="ARBA" id="ARBA00022723"/>
    </source>
</evidence>
<keyword evidence="2" id="KW-0677">Repeat</keyword>
<feature type="domain" description="C2H2-type" evidence="7">
    <location>
        <begin position="176"/>
        <end position="195"/>
    </location>
</feature>
<keyword evidence="4" id="KW-0862">Zinc</keyword>
<dbReference type="Gene3D" id="3.30.160.60">
    <property type="entry name" value="Classic Zinc Finger"/>
    <property type="match status" value="2"/>
</dbReference>
<feature type="region of interest" description="Disordered" evidence="6">
    <location>
        <begin position="57"/>
        <end position="99"/>
    </location>
</feature>
<sequence length="254" mass="28120">MLDGQGDEPLEPLEQIPGQADVNCSGKKSVTLKPKSHQCNLCSMTFAKARGLRAHKWQAHSKSTKGKNKVDLSVKTEPVASSSEVSKKEDSPAPENAPVMVKNSPVIRGKKKIGSDPLPASCLDCGKRFSSAGGLLEHKKVCPEATQGSKLEVQTLEAEVPPSLGRLSEQTVKCLFKCDKCGKAFQTEEHLGNHKAKAKSRPYCCALCCHGFWTENQLQQHLAWHDEVRCRFIFHKIKCLSHRLVYFTYSKFCP</sequence>
<keyword evidence="1" id="KW-0479">Metal-binding</keyword>
<feature type="domain" description="C2H2-type" evidence="7">
    <location>
        <begin position="37"/>
        <end position="65"/>
    </location>
</feature>
<reference evidence="8" key="1">
    <citation type="submission" date="2023-09" db="UniProtKB">
        <authorList>
            <consortium name="Ensembl"/>
        </authorList>
    </citation>
    <scope>IDENTIFICATION</scope>
</reference>
<dbReference type="AlphaFoldDB" id="A0A3B5B654"/>
<accession>A0A3B5B654</accession>
<dbReference type="PANTHER" id="PTHR24379">
    <property type="entry name" value="KRAB AND ZINC FINGER DOMAIN-CONTAINING"/>
    <property type="match status" value="1"/>
</dbReference>
<dbReference type="Ensembl" id="ENSSPAT00000029017.1">
    <property type="protein sequence ID" value="ENSSPAP00000028555.1"/>
    <property type="gene ID" value="ENSSPAG00000021480.1"/>
</dbReference>
<dbReference type="Pfam" id="PF00096">
    <property type="entry name" value="zf-C2H2"/>
    <property type="match status" value="2"/>
</dbReference>
<evidence type="ECO:0000256" key="4">
    <source>
        <dbReference type="ARBA" id="ARBA00022833"/>
    </source>
</evidence>
<protein>
    <recommendedName>
        <fullName evidence="7">C2H2-type domain-containing protein</fullName>
    </recommendedName>
</protein>
<dbReference type="PROSITE" id="PS50157">
    <property type="entry name" value="ZINC_FINGER_C2H2_2"/>
    <property type="match status" value="2"/>
</dbReference>
<organism evidence="8">
    <name type="scientific">Stegastes partitus</name>
    <name type="common">bicolor damselfish</name>
    <dbReference type="NCBI Taxonomy" id="144197"/>
    <lineage>
        <taxon>Eukaryota</taxon>
        <taxon>Metazoa</taxon>
        <taxon>Chordata</taxon>
        <taxon>Craniata</taxon>
        <taxon>Vertebrata</taxon>
        <taxon>Euteleostomi</taxon>
        <taxon>Actinopterygii</taxon>
        <taxon>Neopterygii</taxon>
        <taxon>Teleostei</taxon>
        <taxon>Neoteleostei</taxon>
        <taxon>Acanthomorphata</taxon>
        <taxon>Ovalentaria</taxon>
        <taxon>Pomacentridae</taxon>
        <taxon>Stegastes</taxon>
    </lineage>
</organism>
<dbReference type="PROSITE" id="PS00028">
    <property type="entry name" value="ZINC_FINGER_C2H2_1"/>
    <property type="match status" value="2"/>
</dbReference>
<dbReference type="SMART" id="SM00355">
    <property type="entry name" value="ZnF_C2H2"/>
    <property type="match status" value="4"/>
</dbReference>
<keyword evidence="3 5" id="KW-0863">Zinc-finger</keyword>
<evidence type="ECO:0000313" key="8">
    <source>
        <dbReference type="Ensembl" id="ENSSPAP00000028555.1"/>
    </source>
</evidence>
<evidence type="ECO:0000259" key="7">
    <source>
        <dbReference type="PROSITE" id="PS50157"/>
    </source>
</evidence>
<evidence type="ECO:0000256" key="3">
    <source>
        <dbReference type="ARBA" id="ARBA00022771"/>
    </source>
</evidence>
<feature type="compositionally biased region" description="Basic residues" evidence="6">
    <location>
        <begin position="57"/>
        <end position="67"/>
    </location>
</feature>
<dbReference type="InterPro" id="IPR036236">
    <property type="entry name" value="Znf_C2H2_sf"/>
</dbReference>
<feature type="region of interest" description="Disordered" evidence="6">
    <location>
        <begin position="1"/>
        <end position="34"/>
    </location>
</feature>